<reference evidence="1 2" key="1">
    <citation type="submission" date="2018-03" db="EMBL/GenBank/DDBJ databases">
        <title>Genome sequence of Lactococcus lactis strain 14B4 from almond drupe.</title>
        <authorList>
            <person name="Tran T.D."/>
            <person name="McGarvey J.A."/>
            <person name="Huynh S."/>
            <person name="Parker C.T."/>
        </authorList>
    </citation>
    <scope>NUCLEOTIDE SEQUENCE [LARGE SCALE GENOMIC DNA]</scope>
    <source>
        <strain evidence="1 2">14B4</strain>
    </source>
</reference>
<evidence type="ECO:0000313" key="1">
    <source>
        <dbReference type="EMBL" id="AWN65511.1"/>
    </source>
</evidence>
<dbReference type="Proteomes" id="UP000245919">
    <property type="component" value="Chromosome"/>
</dbReference>
<evidence type="ECO:0000313" key="2">
    <source>
        <dbReference type="Proteomes" id="UP000245919"/>
    </source>
</evidence>
<accession>A0A2Z3KFG6</accession>
<dbReference type="GeneID" id="89633088"/>
<dbReference type="RefSeq" id="WP_109990799.1">
    <property type="nucleotide sequence ID" value="NZ_CP028160.1"/>
</dbReference>
<dbReference type="EMBL" id="CP028160">
    <property type="protein sequence ID" value="AWN65511.1"/>
    <property type="molecule type" value="Genomic_DNA"/>
</dbReference>
<name>A0A2Z3KFG6_LACLL</name>
<dbReference type="AlphaFoldDB" id="A0A2Z3KFG6"/>
<gene>
    <name evidence="1" type="ORF">LL14B4_04710</name>
</gene>
<proteinExistence type="predicted"/>
<organism evidence="1 2">
    <name type="scientific">Lactococcus lactis subsp. lactis</name>
    <name type="common">Streptococcus lactis</name>
    <dbReference type="NCBI Taxonomy" id="1360"/>
    <lineage>
        <taxon>Bacteria</taxon>
        <taxon>Bacillati</taxon>
        <taxon>Bacillota</taxon>
        <taxon>Bacilli</taxon>
        <taxon>Lactobacillales</taxon>
        <taxon>Streptococcaceae</taxon>
        <taxon>Lactococcus</taxon>
    </lineage>
</organism>
<protein>
    <submittedName>
        <fullName evidence="1">Uncharacterized protein</fullName>
    </submittedName>
</protein>
<sequence length="68" mass="7994">MAQDTFTSREFPNPKNITVIMPVDKWDKIKAAQELITDKFENVDMNGYDGERFYFDKDEIAKINEAFL</sequence>